<feature type="region of interest" description="Disordered" evidence="1">
    <location>
        <begin position="251"/>
        <end position="282"/>
    </location>
</feature>
<dbReference type="Proteomes" id="UP000008909">
    <property type="component" value="Unassembled WGS sequence"/>
</dbReference>
<name>G7Y6M9_CLOSI</name>
<sequence>MGEQYPVRSFVMDKLAAQMRAASVVFGCDVLLCYFHIRKAIRKHSGIVHFGNGTNNRPENANDRLKDRVHHADTLEHAIRKVSRHAEWLMREFEVHTPHHCDRRQILESDGYVLNVRWLSDYNLPEKGVPLTLIPKPPPTAFDALRKQMNRVMDKLQGLEPRKATASFKQPIVHGQILLRRGSNFATGGLPSVVEDTAFQPRWQSRDTNLGFCVLCDRPTTTSDRWCATDRTDCYDGEPCPLCGGALQACPKASGPSKKRRGVVASRSAERASYDVDPDRSAESQYSVSRKSVWLSDNNLPEKGVPLTLIPRPPPTACDALRKQMNRLMDKLQGLEPRKAKASFKQLTAHGQILLRQGSNPATGCLPSLVEDAALQPIWQSRGTNLGFCVRYGRPTTTSDRWCATDRVSYHADCYDGEPCPLCGVALQACPKASGPFKKRKGVLATRSAKRVSYDVDLDRSAASQHSVSRKSVCVRVFGSKEELLNSHGYRAGQQPSLLDLVTINERHFIDQVVMSARMRHRDNYVLTFDFTCNWARRSRTPNVDSKLLP</sequence>
<proteinExistence type="predicted"/>
<gene>
    <name evidence="2" type="ORF">CLF_101822</name>
</gene>
<evidence type="ECO:0000313" key="2">
    <source>
        <dbReference type="EMBL" id="GAA48614.1"/>
    </source>
</evidence>
<evidence type="ECO:0000256" key="1">
    <source>
        <dbReference type="SAM" id="MobiDB-lite"/>
    </source>
</evidence>
<dbReference type="EMBL" id="DF142899">
    <property type="protein sequence ID" value="GAA48614.1"/>
    <property type="molecule type" value="Genomic_DNA"/>
</dbReference>
<reference key="2">
    <citation type="submission" date="2011-10" db="EMBL/GenBank/DDBJ databases">
        <title>The genome and transcriptome sequence of Clonorchis sinensis provide insights into the carcinogenic liver fluke.</title>
        <authorList>
            <person name="Wang X."/>
            <person name="Huang Y."/>
            <person name="Chen W."/>
            <person name="Liu H."/>
            <person name="Guo L."/>
            <person name="Chen Y."/>
            <person name="Luo F."/>
            <person name="Zhou W."/>
            <person name="Sun J."/>
            <person name="Mao Q."/>
            <person name="Liang P."/>
            <person name="Zhou C."/>
            <person name="Tian Y."/>
            <person name="Men J."/>
            <person name="Lv X."/>
            <person name="Huang L."/>
            <person name="Zhou J."/>
            <person name="Hu Y."/>
            <person name="Li R."/>
            <person name="Zhang F."/>
            <person name="Lei H."/>
            <person name="Li X."/>
            <person name="Hu X."/>
            <person name="Liang C."/>
            <person name="Xu J."/>
            <person name="Wu Z."/>
            <person name="Yu X."/>
        </authorList>
    </citation>
    <scope>NUCLEOTIDE SEQUENCE</scope>
    <source>
        <strain>Henan</strain>
    </source>
</reference>
<keyword evidence="3" id="KW-1185">Reference proteome</keyword>
<feature type="compositionally biased region" description="Basic and acidic residues" evidence="1">
    <location>
        <begin position="268"/>
        <end position="282"/>
    </location>
</feature>
<organism evidence="2 3">
    <name type="scientific">Clonorchis sinensis</name>
    <name type="common">Chinese liver fluke</name>
    <dbReference type="NCBI Taxonomy" id="79923"/>
    <lineage>
        <taxon>Eukaryota</taxon>
        <taxon>Metazoa</taxon>
        <taxon>Spiralia</taxon>
        <taxon>Lophotrochozoa</taxon>
        <taxon>Platyhelminthes</taxon>
        <taxon>Trematoda</taxon>
        <taxon>Digenea</taxon>
        <taxon>Opisthorchiida</taxon>
        <taxon>Opisthorchiata</taxon>
        <taxon>Opisthorchiidae</taxon>
        <taxon>Clonorchis</taxon>
    </lineage>
</organism>
<evidence type="ECO:0000313" key="3">
    <source>
        <dbReference type="Proteomes" id="UP000008909"/>
    </source>
</evidence>
<accession>G7Y6M9</accession>
<reference evidence="2" key="1">
    <citation type="journal article" date="2011" name="Genome Biol.">
        <title>The draft genome of the carcinogenic human liver fluke Clonorchis sinensis.</title>
        <authorList>
            <person name="Wang X."/>
            <person name="Chen W."/>
            <person name="Huang Y."/>
            <person name="Sun J."/>
            <person name="Men J."/>
            <person name="Liu H."/>
            <person name="Luo F."/>
            <person name="Guo L."/>
            <person name="Lv X."/>
            <person name="Deng C."/>
            <person name="Zhou C."/>
            <person name="Fan Y."/>
            <person name="Li X."/>
            <person name="Huang L."/>
            <person name="Hu Y."/>
            <person name="Liang C."/>
            <person name="Hu X."/>
            <person name="Xu J."/>
            <person name="Yu X."/>
        </authorList>
    </citation>
    <scope>NUCLEOTIDE SEQUENCE [LARGE SCALE GENOMIC DNA]</scope>
    <source>
        <strain evidence="2">Henan</strain>
    </source>
</reference>
<protein>
    <submittedName>
        <fullName evidence="2">Uncharacterized protein</fullName>
    </submittedName>
</protein>
<dbReference type="AlphaFoldDB" id="G7Y6M9"/>